<keyword evidence="3" id="KW-1185">Reference proteome</keyword>
<dbReference type="EMBL" id="CACSLK010030180">
    <property type="protein sequence ID" value="CAA0835867.1"/>
    <property type="molecule type" value="Genomic_DNA"/>
</dbReference>
<accession>A0A9N7RL21</accession>
<evidence type="ECO:0000313" key="3">
    <source>
        <dbReference type="Proteomes" id="UP001153555"/>
    </source>
</evidence>
<dbReference type="PANTHER" id="PTHR37755">
    <property type="entry name" value="PROTEIN TIC 56, CHLOROPLASTIC"/>
    <property type="match status" value="1"/>
</dbReference>
<protein>
    <submittedName>
        <fullName evidence="2">Protein TIC 56- chloroplastic</fullName>
    </submittedName>
</protein>
<dbReference type="GO" id="GO:0045037">
    <property type="term" value="P:protein import into chloroplast stroma"/>
    <property type="evidence" value="ECO:0007669"/>
    <property type="project" value="TreeGrafter"/>
</dbReference>
<dbReference type="InterPro" id="IPR025640">
    <property type="entry name" value="GYF_2"/>
</dbReference>
<dbReference type="OrthoDB" id="523541at2759"/>
<proteinExistence type="predicted"/>
<sequence length="634" mass="74071">MVAQVTMHAMFIPVESSSVNPERIHIKLRFIFIELLVVEMWRRTVVGRPTGTASASATMMSSATSPSPGKVPVRMLAWNNGCKSQTNVARVYPVGRQCSNQRKYALSSSSSPRPCSQLFIPSSSKGEAPLMASINFNPFGENWFKNPLKLPFQPINLVSLLFKPYSKATNFASISSSFSKKEKKTEPEEEKNPAKYIDMLEQFYWECENLPDYRHTPEVEKILQEDPILETRENPTQEEIKENQEWWDEFRASPVVQFLARTEEIVDKLNQMELRDNSSPYRPEDRKFWRSVPHVLGLDGRPMPRKAIKRRKQAEDKFWDFARQFFFGLWRFRQRPYPSGRPIDVAQAIGYKRLDGRYYDFIMKTGNWFYKDRLGRTRGPMELIQLKTAWGGGIIDKHTFIWGDDMDEWVPISMIYGMERAICTWDVKLGAAATAFFHKLQKGIPPWVPLKGHEHKTYKQMQDEAYESKNRDLAVLKANDGVWPGMRTPSHALFLWASGSELTTLMEEDFMPNKYIPRDIRDQLAEIIPGLRPWEVLSIEQAMDQITYGGEWYREPFGHFTTGPPYIREHNRDIMRHYLNLRRAMYARYRQIAKNIPGFDKFMAKIREEWLEITARRREKLAALKKSKRNSPFD</sequence>
<evidence type="ECO:0000259" key="1">
    <source>
        <dbReference type="Pfam" id="PF14237"/>
    </source>
</evidence>
<organism evidence="2 3">
    <name type="scientific">Striga hermonthica</name>
    <name type="common">Purple witchweed</name>
    <name type="synonym">Buchnera hermonthica</name>
    <dbReference type="NCBI Taxonomy" id="68872"/>
    <lineage>
        <taxon>Eukaryota</taxon>
        <taxon>Viridiplantae</taxon>
        <taxon>Streptophyta</taxon>
        <taxon>Embryophyta</taxon>
        <taxon>Tracheophyta</taxon>
        <taxon>Spermatophyta</taxon>
        <taxon>Magnoliopsida</taxon>
        <taxon>eudicotyledons</taxon>
        <taxon>Gunneridae</taxon>
        <taxon>Pentapetalae</taxon>
        <taxon>asterids</taxon>
        <taxon>lamiids</taxon>
        <taxon>Lamiales</taxon>
        <taxon>Orobanchaceae</taxon>
        <taxon>Buchnereae</taxon>
        <taxon>Striga</taxon>
    </lineage>
</organism>
<dbReference type="PANTHER" id="PTHR37755:SF1">
    <property type="entry name" value="PROTEIN TIC 56, CHLOROPLASTIC"/>
    <property type="match status" value="1"/>
</dbReference>
<reference evidence="2" key="1">
    <citation type="submission" date="2019-12" db="EMBL/GenBank/DDBJ databases">
        <authorList>
            <person name="Scholes J."/>
        </authorList>
    </citation>
    <scope>NUCLEOTIDE SEQUENCE</scope>
</reference>
<dbReference type="Pfam" id="PF14237">
    <property type="entry name" value="GYF_2"/>
    <property type="match status" value="1"/>
</dbReference>
<evidence type="ECO:0000313" key="2">
    <source>
        <dbReference type="EMBL" id="CAA0835867.1"/>
    </source>
</evidence>
<gene>
    <name evidence="2" type="ORF">SHERM_03018</name>
</gene>
<dbReference type="AlphaFoldDB" id="A0A9N7RL21"/>
<comment type="caution">
    <text evidence="2">The sequence shown here is derived from an EMBL/GenBank/DDBJ whole genome shotgun (WGS) entry which is preliminary data.</text>
</comment>
<dbReference type="InterPro" id="IPR037471">
    <property type="entry name" value="TIC56"/>
</dbReference>
<name>A0A9N7RL21_STRHE</name>
<dbReference type="Proteomes" id="UP001153555">
    <property type="component" value="Unassembled WGS sequence"/>
</dbReference>
<dbReference type="GO" id="GO:0009706">
    <property type="term" value="C:chloroplast inner membrane"/>
    <property type="evidence" value="ECO:0007669"/>
    <property type="project" value="TreeGrafter"/>
</dbReference>
<feature type="domain" description="GYF" evidence="1">
    <location>
        <begin position="368"/>
        <end position="415"/>
    </location>
</feature>